<proteinExistence type="predicted"/>
<accession>A0A158JI92</accession>
<protein>
    <submittedName>
        <fullName evidence="1">NUDIX hydrolase</fullName>
    </submittedName>
</protein>
<evidence type="ECO:0000313" key="1">
    <source>
        <dbReference type="EMBL" id="SAL68556.1"/>
    </source>
</evidence>
<sequence>MLVANELMYLFQFSGFNTLHNVLFADVAQHTTAQPSNEIAKCKWFAPVKITTLSASVPTRGIVELFFKHIGVLGPDNVRQPLQHVDRVTP</sequence>
<keyword evidence="1" id="KW-0378">Hydrolase</keyword>
<dbReference type="Gene3D" id="3.90.79.10">
    <property type="entry name" value="Nucleoside Triphosphate Pyrophosphohydrolase"/>
    <property type="match status" value="1"/>
</dbReference>
<dbReference type="AlphaFoldDB" id="A0A158JI92"/>
<dbReference type="GO" id="GO:0016787">
    <property type="term" value="F:hydrolase activity"/>
    <property type="evidence" value="ECO:0007669"/>
    <property type="project" value="UniProtKB-KW"/>
</dbReference>
<name>A0A158JI92_9BURK</name>
<evidence type="ECO:0000313" key="2">
    <source>
        <dbReference type="Proteomes" id="UP000054683"/>
    </source>
</evidence>
<gene>
    <name evidence="1" type="ORF">AWB69_08040</name>
</gene>
<dbReference type="Proteomes" id="UP000054683">
    <property type="component" value="Unassembled WGS sequence"/>
</dbReference>
<reference evidence="1 2" key="1">
    <citation type="submission" date="2016-01" db="EMBL/GenBank/DDBJ databases">
        <authorList>
            <person name="Oliw E.H."/>
        </authorList>
    </citation>
    <scope>NUCLEOTIDE SEQUENCE [LARGE SCALE GENOMIC DNA]</scope>
    <source>
        <strain evidence="1">LMG 27134</strain>
    </source>
</reference>
<organism evidence="1 2">
    <name type="scientific">Caballeronia udeis</name>
    <dbReference type="NCBI Taxonomy" id="1232866"/>
    <lineage>
        <taxon>Bacteria</taxon>
        <taxon>Pseudomonadati</taxon>
        <taxon>Pseudomonadota</taxon>
        <taxon>Betaproteobacteria</taxon>
        <taxon>Burkholderiales</taxon>
        <taxon>Burkholderiaceae</taxon>
        <taxon>Caballeronia</taxon>
    </lineage>
</organism>
<dbReference type="EMBL" id="FCOK02000092">
    <property type="protein sequence ID" value="SAL68556.1"/>
    <property type="molecule type" value="Genomic_DNA"/>
</dbReference>